<reference evidence="2" key="1">
    <citation type="submission" date="2023-06" db="EMBL/GenBank/DDBJ databases">
        <authorList>
            <person name="Kurt Z."/>
        </authorList>
    </citation>
    <scope>NUCLEOTIDE SEQUENCE</scope>
</reference>
<keyword evidence="1" id="KW-0812">Transmembrane</keyword>
<dbReference type="EMBL" id="CAXDID020000055">
    <property type="protein sequence ID" value="CAL6007400.1"/>
    <property type="molecule type" value="Genomic_DNA"/>
</dbReference>
<feature type="transmembrane region" description="Helical" evidence="1">
    <location>
        <begin position="119"/>
        <end position="139"/>
    </location>
</feature>
<feature type="transmembrane region" description="Helical" evidence="1">
    <location>
        <begin position="21"/>
        <end position="39"/>
    </location>
</feature>
<evidence type="ECO:0000313" key="4">
    <source>
        <dbReference type="Proteomes" id="UP001642409"/>
    </source>
</evidence>
<protein>
    <submittedName>
        <fullName evidence="3">Hypothetical_protein</fullName>
    </submittedName>
</protein>
<keyword evidence="4" id="KW-1185">Reference proteome</keyword>
<feature type="transmembrane region" description="Helical" evidence="1">
    <location>
        <begin position="51"/>
        <end position="72"/>
    </location>
</feature>
<name>A0AA86Q3X1_9EUKA</name>
<dbReference type="AlphaFoldDB" id="A0AA86Q3X1"/>
<organism evidence="2">
    <name type="scientific">Hexamita inflata</name>
    <dbReference type="NCBI Taxonomy" id="28002"/>
    <lineage>
        <taxon>Eukaryota</taxon>
        <taxon>Metamonada</taxon>
        <taxon>Diplomonadida</taxon>
        <taxon>Hexamitidae</taxon>
        <taxon>Hexamitinae</taxon>
        <taxon>Hexamita</taxon>
    </lineage>
</organism>
<accession>A0AA86Q3X1</accession>
<sequence length="172" mass="20686">MEQLNAKYQDFMVKFSYYMKPIWILRWIPCVLVYFYLWFSMLIKLELLRLGLMMTSAFFIFIQHILGSQYVYITEGRQTKVNIRDTDDKGLHYTFPEVKFWLGFVVSLLIFWIPMQRKFYAISVCLVIWSILFVFRVVLPFNHIRKVCQKSFMQALIQVIKTANTVFNTTGR</sequence>
<dbReference type="EMBL" id="CATOUU010000825">
    <property type="protein sequence ID" value="CAI9951795.1"/>
    <property type="molecule type" value="Genomic_DNA"/>
</dbReference>
<keyword evidence="1" id="KW-0472">Membrane</keyword>
<gene>
    <name evidence="3" type="ORF">HINF_LOCUS20623</name>
    <name evidence="2" type="ORF">HINF_LOCUS39440</name>
</gene>
<proteinExistence type="predicted"/>
<evidence type="ECO:0000313" key="3">
    <source>
        <dbReference type="EMBL" id="CAL6007400.1"/>
    </source>
</evidence>
<feature type="transmembrane region" description="Helical" evidence="1">
    <location>
        <begin position="93"/>
        <end position="113"/>
    </location>
</feature>
<evidence type="ECO:0000256" key="1">
    <source>
        <dbReference type="SAM" id="Phobius"/>
    </source>
</evidence>
<reference evidence="3 4" key="2">
    <citation type="submission" date="2024-07" db="EMBL/GenBank/DDBJ databases">
        <authorList>
            <person name="Akdeniz Z."/>
        </authorList>
    </citation>
    <scope>NUCLEOTIDE SEQUENCE [LARGE SCALE GENOMIC DNA]</scope>
</reference>
<keyword evidence="1" id="KW-1133">Transmembrane helix</keyword>
<evidence type="ECO:0000313" key="2">
    <source>
        <dbReference type="EMBL" id="CAI9951795.1"/>
    </source>
</evidence>
<comment type="caution">
    <text evidence="2">The sequence shown here is derived from an EMBL/GenBank/DDBJ whole genome shotgun (WGS) entry which is preliminary data.</text>
</comment>
<dbReference type="Proteomes" id="UP001642409">
    <property type="component" value="Unassembled WGS sequence"/>
</dbReference>